<dbReference type="InterPro" id="IPR003673">
    <property type="entry name" value="CoA-Trfase_fam_III"/>
</dbReference>
<evidence type="ECO:0008006" key="4">
    <source>
        <dbReference type="Google" id="ProtNLM"/>
    </source>
</evidence>
<dbReference type="RefSeq" id="WP_076075696.1">
    <property type="nucleotide sequence ID" value="NZ_CP012199.1"/>
</dbReference>
<dbReference type="Gene3D" id="3.30.1540.10">
    <property type="entry name" value="formyl-coa transferase, domain 3"/>
    <property type="match status" value="1"/>
</dbReference>
<reference evidence="2 3" key="1">
    <citation type="journal article" date="2016" name="BMC Genomics">
        <title>Genomic analysis of the nitrate-respiring Sphingopyxis granuli (formerly Sphingomonas macrogoltabida) strain TFA.</title>
        <authorList>
            <person name="Garcia-Romero I."/>
            <person name="Perez-Pulido A.J."/>
            <person name="Gonzalez-Flores Y.E."/>
            <person name="Reyes-Ramirez F."/>
            <person name="Santero E."/>
            <person name="Floriano B."/>
        </authorList>
    </citation>
    <scope>NUCLEOTIDE SEQUENCE [LARGE SCALE GENOMIC DNA]</scope>
    <source>
        <strain evidence="2 3">TFA</strain>
    </source>
</reference>
<organism evidence="2 3">
    <name type="scientific">Sphingopyxis granuli</name>
    <dbReference type="NCBI Taxonomy" id="267128"/>
    <lineage>
        <taxon>Bacteria</taxon>
        <taxon>Pseudomonadati</taxon>
        <taxon>Pseudomonadota</taxon>
        <taxon>Alphaproteobacteria</taxon>
        <taxon>Sphingomonadales</taxon>
        <taxon>Sphingomonadaceae</taxon>
        <taxon>Sphingopyxis</taxon>
    </lineage>
</organism>
<accession>A0AA86L393</accession>
<evidence type="ECO:0000313" key="3">
    <source>
        <dbReference type="Proteomes" id="UP000058599"/>
    </source>
</evidence>
<keyword evidence="1" id="KW-0808">Transferase</keyword>
<evidence type="ECO:0000256" key="1">
    <source>
        <dbReference type="ARBA" id="ARBA00022679"/>
    </source>
</evidence>
<sequence length="403" mass="42570">MTSANDSTLPDGPLAGVRILEIGHYIAAPHCAMMLADQGADVVKLEPLSGDPGRQSPPLADNGESLAFACHNRGKRSVAIDLRDPANRPALDSLLGWADIVVTNYAAGIPEKLGFGFDRLQEVNPAASMVHITGYGADDPRRDFLAFDPTIQAMSGFAALNATIDGPPLASPFFMADHSVAMNAAFAAMCALWEQRRTGKGRFVSLSMMESMTSQLSYHIPSAGVKGKVAGRGSGFGMFDMFPTKDAPIFLAPGAPDMWSALFRLLGHPEWIPEKGEKLDLASNPARIMEVMKAVTAWLAERSSKQAFTELQQVGIACGVARSVEQLYQEERADETSAIVFAELARDGGSVPVPGAAFRMMPDGSVPTGVPSLGADTRAVLGDLGLSGDRLDALQGHTAAAAS</sequence>
<keyword evidence="3" id="KW-1185">Reference proteome</keyword>
<dbReference type="SUPFAM" id="SSF89796">
    <property type="entry name" value="CoA-transferase family III (CaiB/BaiF)"/>
    <property type="match status" value="1"/>
</dbReference>
<dbReference type="Proteomes" id="UP000058599">
    <property type="component" value="Chromosome"/>
</dbReference>
<dbReference type="AlphaFoldDB" id="A0AA86L393"/>
<dbReference type="InterPro" id="IPR050483">
    <property type="entry name" value="CoA-transferase_III_domain"/>
</dbReference>
<dbReference type="PANTHER" id="PTHR48207:SF3">
    <property type="entry name" value="SUCCINATE--HYDROXYMETHYLGLUTARATE COA-TRANSFERASE"/>
    <property type="match status" value="1"/>
</dbReference>
<dbReference type="KEGG" id="sgi:SGRAN_2499"/>
<proteinExistence type="predicted"/>
<protein>
    <recommendedName>
        <fullName evidence="4">Formyl-CoA transferase</fullName>
    </recommendedName>
</protein>
<dbReference type="InterPro" id="IPR023606">
    <property type="entry name" value="CoA-Trfase_III_dom_1_sf"/>
</dbReference>
<dbReference type="InterPro" id="IPR044855">
    <property type="entry name" value="CoA-Trfase_III_dom3_sf"/>
</dbReference>
<dbReference type="Pfam" id="PF02515">
    <property type="entry name" value="CoA_transf_3"/>
    <property type="match status" value="1"/>
</dbReference>
<dbReference type="EMBL" id="CP012199">
    <property type="protein sequence ID" value="AMG74859.1"/>
    <property type="molecule type" value="Genomic_DNA"/>
</dbReference>
<name>A0AA86L393_9SPHN</name>
<dbReference type="PANTHER" id="PTHR48207">
    <property type="entry name" value="SUCCINATE--HYDROXYMETHYLGLUTARATE COA-TRANSFERASE"/>
    <property type="match status" value="1"/>
</dbReference>
<dbReference type="Gene3D" id="3.40.50.10540">
    <property type="entry name" value="Crotonobetainyl-coa:carnitine coa-transferase, domain 1"/>
    <property type="match status" value="1"/>
</dbReference>
<gene>
    <name evidence="2" type="ORF">SGRAN_2499</name>
</gene>
<dbReference type="GO" id="GO:0008410">
    <property type="term" value="F:CoA-transferase activity"/>
    <property type="evidence" value="ECO:0007669"/>
    <property type="project" value="TreeGrafter"/>
</dbReference>
<evidence type="ECO:0000313" key="2">
    <source>
        <dbReference type="EMBL" id="AMG74859.1"/>
    </source>
</evidence>